<dbReference type="WBParaSite" id="TCLT_0000657601-mRNA-1">
    <property type="protein sequence ID" value="TCLT_0000657601-mRNA-1"/>
    <property type="gene ID" value="TCLT_0000657601"/>
</dbReference>
<feature type="region of interest" description="Disordered" evidence="1">
    <location>
        <begin position="55"/>
        <end position="85"/>
    </location>
</feature>
<evidence type="ECO:0000256" key="1">
    <source>
        <dbReference type="SAM" id="MobiDB-lite"/>
    </source>
</evidence>
<dbReference type="OMA" id="FTQMRSV"/>
<evidence type="ECO:0000313" key="3">
    <source>
        <dbReference type="Proteomes" id="UP000276776"/>
    </source>
</evidence>
<feature type="compositionally biased region" description="Acidic residues" evidence="1">
    <location>
        <begin position="65"/>
        <end position="85"/>
    </location>
</feature>
<evidence type="ECO:0000313" key="2">
    <source>
        <dbReference type="EMBL" id="VDN03928.1"/>
    </source>
</evidence>
<dbReference type="AlphaFoldDB" id="A0A0N5D162"/>
<reference evidence="4" key="1">
    <citation type="submission" date="2017-02" db="UniProtKB">
        <authorList>
            <consortium name="WormBaseParasite"/>
        </authorList>
    </citation>
    <scope>IDENTIFICATION</scope>
</reference>
<proteinExistence type="predicted"/>
<protein>
    <submittedName>
        <fullName evidence="4">UBC core domain-containing protein</fullName>
    </submittedName>
</protein>
<dbReference type="Proteomes" id="UP000276776">
    <property type="component" value="Unassembled WGS sequence"/>
</dbReference>
<reference evidence="2 3" key="2">
    <citation type="submission" date="2018-11" db="EMBL/GenBank/DDBJ databases">
        <authorList>
            <consortium name="Pathogen Informatics"/>
        </authorList>
    </citation>
    <scope>NUCLEOTIDE SEQUENCE [LARGE SCALE GENOMIC DNA]</scope>
</reference>
<evidence type="ECO:0000313" key="4">
    <source>
        <dbReference type="WBParaSite" id="TCLT_0000657601-mRNA-1"/>
    </source>
</evidence>
<organism evidence="4">
    <name type="scientific">Thelazia callipaeda</name>
    <name type="common">Oriental eyeworm</name>
    <name type="synonym">Parasitic nematode</name>
    <dbReference type="NCBI Taxonomy" id="103827"/>
    <lineage>
        <taxon>Eukaryota</taxon>
        <taxon>Metazoa</taxon>
        <taxon>Ecdysozoa</taxon>
        <taxon>Nematoda</taxon>
        <taxon>Chromadorea</taxon>
        <taxon>Rhabditida</taxon>
        <taxon>Spirurina</taxon>
        <taxon>Spiruromorpha</taxon>
        <taxon>Thelazioidea</taxon>
        <taxon>Thelaziidae</taxon>
        <taxon>Thelazia</taxon>
    </lineage>
</organism>
<name>A0A0N5D162_THECL</name>
<dbReference type="OrthoDB" id="5822111at2759"/>
<accession>A0A0N5D162</accession>
<sequence length="85" mass="9675">MALMYPMHFPTVPLRWDEAAWTIPCTDAIDELLLSRLESLISMKSKISQMRAITNATSGNNLMQEGDDLEEDEEDVADEDDEQNQ</sequence>
<gene>
    <name evidence="2" type="ORF">TCLT_LOCUS6565</name>
</gene>
<dbReference type="EMBL" id="UYYF01004427">
    <property type="protein sequence ID" value="VDN03928.1"/>
    <property type="molecule type" value="Genomic_DNA"/>
</dbReference>
<keyword evidence="3" id="KW-1185">Reference proteome</keyword>